<gene>
    <name evidence="2" type="ORF">POVCU1_012310</name>
    <name evidence="3" type="ORF">POVCU2_0074690</name>
</gene>
<accession>A0A1A8VXL2</accession>
<organism evidence="2 4">
    <name type="scientific">Plasmodium ovale curtisi</name>
    <dbReference type="NCBI Taxonomy" id="864141"/>
    <lineage>
        <taxon>Eukaryota</taxon>
        <taxon>Sar</taxon>
        <taxon>Alveolata</taxon>
        <taxon>Apicomplexa</taxon>
        <taxon>Aconoidasida</taxon>
        <taxon>Haemosporida</taxon>
        <taxon>Plasmodiidae</taxon>
        <taxon>Plasmodium</taxon>
        <taxon>Plasmodium (Plasmodium)</taxon>
    </lineage>
</organism>
<feature type="region of interest" description="Disordered" evidence="1">
    <location>
        <begin position="1"/>
        <end position="57"/>
    </location>
</feature>
<evidence type="ECO:0000313" key="2">
    <source>
        <dbReference type="EMBL" id="SBS85323.1"/>
    </source>
</evidence>
<proteinExistence type="predicted"/>
<evidence type="ECO:0000313" key="3">
    <source>
        <dbReference type="EMBL" id="SBS92537.1"/>
    </source>
</evidence>
<protein>
    <submittedName>
        <fullName evidence="2">Uncharacterized protein</fullName>
    </submittedName>
</protein>
<evidence type="ECO:0000313" key="4">
    <source>
        <dbReference type="Proteomes" id="UP000078546"/>
    </source>
</evidence>
<sequence>MMKISRERRKYRISNPYDETQKLHIKERKAEEWKKKKTEKEKEGSLVESYSDDSSCEKNNNVAEKFMNIYKKYLEQNKDLAKCEKENKCINETKKKTIRRKKIKKLNFKLNKNNLLEKLIKNKAFMQAKETISTLPKGKNCKDLCLINDDNKDLHKFAKNESNTNFKILADKSNVNNKPQKKKKKNRDDIIKEYDKILSCKTFLQNPLEYAKNVIQEKGKNNLSFSK</sequence>
<evidence type="ECO:0000313" key="5">
    <source>
        <dbReference type="Proteomes" id="UP000078560"/>
    </source>
</evidence>
<dbReference type="VEuPathDB" id="PlasmoDB:PocGH01_07023000"/>
<feature type="compositionally biased region" description="Basic and acidic residues" evidence="1">
    <location>
        <begin position="19"/>
        <end position="45"/>
    </location>
</feature>
<dbReference type="AlphaFoldDB" id="A0A1A8VXL2"/>
<dbReference type="EMBL" id="FLQV01000229">
    <property type="protein sequence ID" value="SBS85323.1"/>
    <property type="molecule type" value="Genomic_DNA"/>
</dbReference>
<feature type="compositionally biased region" description="Basic residues" evidence="1">
    <location>
        <begin position="1"/>
        <end position="12"/>
    </location>
</feature>
<dbReference type="Proteomes" id="UP000078560">
    <property type="component" value="Unassembled WGS sequence"/>
</dbReference>
<name>A0A1A8VXL2_PLAOA</name>
<evidence type="ECO:0000256" key="1">
    <source>
        <dbReference type="SAM" id="MobiDB-lite"/>
    </source>
</evidence>
<dbReference type="Proteomes" id="UP000078546">
    <property type="component" value="Unassembled WGS sequence"/>
</dbReference>
<dbReference type="EMBL" id="FLQU01001309">
    <property type="protein sequence ID" value="SBS92537.1"/>
    <property type="molecule type" value="Genomic_DNA"/>
</dbReference>
<reference evidence="2" key="2">
    <citation type="submission" date="2016-05" db="EMBL/GenBank/DDBJ databases">
        <authorList>
            <person name="Lavstsen T."/>
            <person name="Jespersen J.S."/>
        </authorList>
    </citation>
    <scope>NUCLEOTIDE SEQUENCE [LARGE SCALE GENOMIC DNA]</scope>
</reference>
<reference evidence="4 5" key="1">
    <citation type="submission" date="2016-05" db="EMBL/GenBank/DDBJ databases">
        <authorList>
            <person name="Naeem Raeece"/>
        </authorList>
    </citation>
    <scope>NUCLEOTIDE SEQUENCE [LARGE SCALE GENOMIC DNA]</scope>
</reference>